<keyword evidence="1" id="KW-1133">Transmembrane helix</keyword>
<feature type="transmembrane region" description="Helical" evidence="1">
    <location>
        <begin position="62"/>
        <end position="83"/>
    </location>
</feature>
<reference evidence="2 3" key="1">
    <citation type="submission" date="2007-05" db="EMBL/GenBank/DDBJ databases">
        <title>Complete sequence of chromosome of Acidiphilium cryptum JF-5.</title>
        <authorList>
            <consortium name="US DOE Joint Genome Institute"/>
            <person name="Copeland A."/>
            <person name="Lucas S."/>
            <person name="Lapidus A."/>
            <person name="Barry K."/>
            <person name="Detter J.C."/>
            <person name="Glavina del Rio T."/>
            <person name="Hammon N."/>
            <person name="Israni S."/>
            <person name="Dalin E."/>
            <person name="Tice H."/>
            <person name="Pitluck S."/>
            <person name="Sims D."/>
            <person name="Brettin T."/>
            <person name="Bruce D."/>
            <person name="Han C."/>
            <person name="Schmutz J."/>
            <person name="Larimer F."/>
            <person name="Land M."/>
            <person name="Hauser L."/>
            <person name="Kyrpides N."/>
            <person name="Kim E."/>
            <person name="Magnuson T."/>
            <person name="Richardson P."/>
        </authorList>
    </citation>
    <scope>NUCLEOTIDE SEQUENCE [LARGE SCALE GENOMIC DNA]</scope>
    <source>
        <strain evidence="2 3">JF-5</strain>
    </source>
</reference>
<dbReference type="Proteomes" id="UP000000245">
    <property type="component" value="Chromosome"/>
</dbReference>
<dbReference type="AlphaFoldDB" id="A5FYQ8"/>
<accession>A5FYQ8</accession>
<evidence type="ECO:0000256" key="1">
    <source>
        <dbReference type="SAM" id="Phobius"/>
    </source>
</evidence>
<dbReference type="KEGG" id="acr:Acry_1532"/>
<keyword evidence="1" id="KW-0812">Transmembrane</keyword>
<dbReference type="HOGENOM" id="CLU_112415_0_0_5"/>
<feature type="transmembrane region" description="Helical" evidence="1">
    <location>
        <begin position="134"/>
        <end position="155"/>
    </location>
</feature>
<feature type="transmembrane region" description="Helical" evidence="1">
    <location>
        <begin position="167"/>
        <end position="187"/>
    </location>
</feature>
<evidence type="ECO:0000313" key="3">
    <source>
        <dbReference type="Proteomes" id="UP000000245"/>
    </source>
</evidence>
<feature type="transmembrane region" description="Helical" evidence="1">
    <location>
        <begin position="103"/>
        <end position="122"/>
    </location>
</feature>
<protein>
    <submittedName>
        <fullName evidence="2">Uncharacterized protein</fullName>
    </submittedName>
</protein>
<dbReference type="RefSeq" id="WP_011942311.1">
    <property type="nucleotide sequence ID" value="NC_009484.1"/>
</dbReference>
<dbReference type="EMBL" id="CP000697">
    <property type="protein sequence ID" value="ABQ30740.1"/>
    <property type="molecule type" value="Genomic_DNA"/>
</dbReference>
<keyword evidence="3" id="KW-1185">Reference proteome</keyword>
<evidence type="ECO:0000313" key="2">
    <source>
        <dbReference type="EMBL" id="ABQ30740.1"/>
    </source>
</evidence>
<feature type="transmembrane region" description="Helical" evidence="1">
    <location>
        <begin position="36"/>
        <end position="56"/>
    </location>
</feature>
<sequence>MNGNDGFATSVLGTLRGLVGLALGRVEAFREFRNTPAAFSASIAPLIAFPLVGAALLGLRGYWVYAASLMLSRLCGVLLQPVIVEFAARRLGRQERWLTTSTALNWSIWIIFVLIPAAMVVNDGLVSMGVGLPAALAMSAGMIGAYMLWLQAFILRTGLKTNWWKAIALLLVVNLGVAILYAVPYLFHPELLRLTVSPPSG</sequence>
<keyword evidence="1" id="KW-0472">Membrane</keyword>
<proteinExistence type="predicted"/>
<name>A5FYQ8_ACICJ</name>
<organism evidence="2 3">
    <name type="scientific">Acidiphilium cryptum (strain JF-5)</name>
    <dbReference type="NCBI Taxonomy" id="349163"/>
    <lineage>
        <taxon>Bacteria</taxon>
        <taxon>Pseudomonadati</taxon>
        <taxon>Pseudomonadota</taxon>
        <taxon>Alphaproteobacteria</taxon>
        <taxon>Acetobacterales</taxon>
        <taxon>Acidocellaceae</taxon>
        <taxon>Acidiphilium</taxon>
    </lineage>
</organism>
<dbReference type="STRING" id="349163.Acry_1532"/>
<gene>
    <name evidence="2" type="ordered locus">Acry_1532</name>
</gene>